<dbReference type="Pfam" id="PF14706">
    <property type="entry name" value="Tnp_DNA_bind"/>
    <property type="match status" value="1"/>
</dbReference>
<dbReference type="InterPro" id="IPR014737">
    <property type="entry name" value="Transposase_Tn5-like_C"/>
</dbReference>
<name>A0A158KCX2_9BURK</name>
<dbReference type="GO" id="GO:0003677">
    <property type="term" value="F:DNA binding"/>
    <property type="evidence" value="ECO:0007669"/>
    <property type="project" value="InterPro"/>
</dbReference>
<protein>
    <submittedName>
        <fullName evidence="4">Transposase for transposon Tn5</fullName>
        <ecNumber evidence="4">3.1.-.-</ecNumber>
    </submittedName>
</protein>
<dbReference type="GO" id="GO:0004803">
    <property type="term" value="F:transposase activity"/>
    <property type="evidence" value="ECO:0007669"/>
    <property type="project" value="InterPro"/>
</dbReference>
<comment type="caution">
    <text evidence="4">The sequence shown here is derived from an EMBL/GenBank/DDBJ whole genome shotgun (WGS) entry which is preliminary data.</text>
</comment>
<dbReference type="InterPro" id="IPR003201">
    <property type="entry name" value="Transposase_Tn5"/>
</dbReference>
<dbReference type="SUPFAM" id="SSF53098">
    <property type="entry name" value="Ribonuclease H-like"/>
    <property type="match status" value="1"/>
</dbReference>
<dbReference type="GO" id="GO:0016787">
    <property type="term" value="F:hydrolase activity"/>
    <property type="evidence" value="ECO:0007669"/>
    <property type="project" value="UniProtKB-KW"/>
</dbReference>
<feature type="domain" description="Transposase Tn5 dimerisation" evidence="2">
    <location>
        <begin position="349"/>
        <end position="434"/>
    </location>
</feature>
<dbReference type="Gene3D" id="1.10.740.10">
    <property type="entry name" value="Transferase Inhibitor Protein From Tn5, Chain"/>
    <property type="match status" value="1"/>
</dbReference>
<dbReference type="EMBL" id="FCNZ02000046">
    <property type="protein sequence ID" value="SAL78904.1"/>
    <property type="molecule type" value="Genomic_DNA"/>
</dbReference>
<evidence type="ECO:0000259" key="1">
    <source>
        <dbReference type="Pfam" id="PF01609"/>
    </source>
</evidence>
<proteinExistence type="predicted"/>
<reference evidence="4" key="1">
    <citation type="submission" date="2016-01" db="EMBL/GenBank/DDBJ databases">
        <authorList>
            <person name="Peeters Charlotte."/>
        </authorList>
    </citation>
    <scope>NUCLEOTIDE SEQUENCE</scope>
    <source>
        <strain evidence="4">LMG 22936</strain>
    </source>
</reference>
<dbReference type="GO" id="GO:0006313">
    <property type="term" value="P:DNA transposition"/>
    <property type="evidence" value="ECO:0007669"/>
    <property type="project" value="InterPro"/>
</dbReference>
<dbReference type="Pfam" id="PF01609">
    <property type="entry name" value="DDE_Tnp_1"/>
    <property type="match status" value="1"/>
</dbReference>
<dbReference type="InterPro" id="IPR038215">
    <property type="entry name" value="TN5-like_N_sf"/>
</dbReference>
<evidence type="ECO:0000259" key="2">
    <source>
        <dbReference type="Pfam" id="PF02281"/>
    </source>
</evidence>
<dbReference type="AlphaFoldDB" id="A0A158KCX2"/>
<evidence type="ECO:0000313" key="4">
    <source>
        <dbReference type="EMBL" id="SAL78904.1"/>
    </source>
</evidence>
<dbReference type="STRING" id="326475.AWB66_05937"/>
<dbReference type="PANTHER" id="PTHR37319:SF1">
    <property type="entry name" value="TRANSPOSASE TN5 DIMERISATION DOMAIN-CONTAINING PROTEIN"/>
    <property type="match status" value="1"/>
</dbReference>
<accession>A0A158KCX2</accession>
<dbReference type="NCBIfam" id="NF033590">
    <property type="entry name" value="transpos_IS4_3"/>
    <property type="match status" value="1"/>
</dbReference>
<organism evidence="4 5">
    <name type="scientific">Caballeronia telluris</name>
    <dbReference type="NCBI Taxonomy" id="326475"/>
    <lineage>
        <taxon>Bacteria</taxon>
        <taxon>Pseudomonadati</taxon>
        <taxon>Pseudomonadota</taxon>
        <taxon>Betaproteobacteria</taxon>
        <taxon>Burkholderiales</taxon>
        <taxon>Burkholderiaceae</taxon>
        <taxon>Caballeronia</taxon>
    </lineage>
</organism>
<gene>
    <name evidence="4" type="primary">tnpA</name>
    <name evidence="4" type="ORF">AWB66_05937</name>
</gene>
<dbReference type="RefSeq" id="WP_087633640.1">
    <property type="nucleotide sequence ID" value="NZ_FCNZ02000046.1"/>
</dbReference>
<dbReference type="Gene3D" id="1.10.246.40">
    <property type="entry name" value="Tn5 transposase, domain 1"/>
    <property type="match status" value="1"/>
</dbReference>
<sequence>MKIRDDAGAWVDEEFETLDLGDPRRDRRAKELVKRFASRPTASIPGACEGWAETIAAYRFLGNEHIDWRDMMQPHWDRTTARMGQLPVVLCIADTTELNFNGQDIEGAGPLSYEAQVGMYLHATYAVTPDREPLGVMNAWMWAREPRDANGRRGGVKESVRWIESYEIVADQARALPDTRLVYVADREGDIAALMQRAQELGEPADWLIRSQHNRALKGEASLWETVHASEVLGHISFVLPGRSDQKAREVRQELRSQRVTLPGRAGVTLTCVEAYEVDAPAGVKPVIWRLVTNREAGDVHAIIELVDWYRARWEIEMFFNVLKNACRVEALQLSQMERVEKALALYMVVSWRIARLIRVGRTCPELDASLFFAADEIHGAHVLCKKARPKKPPTLNQMIRMIASLGGFLGRKSDGEPGAKTLWIGIQRVMDAVITIQILRDGYDTSV</sequence>
<feature type="domain" description="Transposase Tn5-like N-terminal" evidence="3">
    <location>
        <begin position="9"/>
        <end position="66"/>
    </location>
</feature>
<dbReference type="EC" id="3.1.-.-" evidence="4"/>
<dbReference type="InterPro" id="IPR047768">
    <property type="entry name" value="Tn5p-like"/>
</dbReference>
<evidence type="ECO:0000313" key="5">
    <source>
        <dbReference type="Proteomes" id="UP000054717"/>
    </source>
</evidence>
<dbReference type="InterPro" id="IPR002559">
    <property type="entry name" value="Transposase_11"/>
</dbReference>
<dbReference type="InterPro" id="IPR014735">
    <property type="entry name" value="Transposase_Tn5-like_N"/>
</dbReference>
<feature type="domain" description="Transposase IS4-like" evidence="1">
    <location>
        <begin position="177"/>
        <end position="348"/>
    </location>
</feature>
<dbReference type="InterPro" id="IPR012337">
    <property type="entry name" value="RNaseH-like_sf"/>
</dbReference>
<dbReference type="Proteomes" id="UP000054717">
    <property type="component" value="Unassembled WGS sequence"/>
</dbReference>
<dbReference type="Pfam" id="PF02281">
    <property type="entry name" value="Dimer_Tnp_Tn5"/>
    <property type="match status" value="1"/>
</dbReference>
<dbReference type="Gene3D" id="3.90.350.10">
    <property type="entry name" value="Transposase Inhibitor Protein From Tn5, Chain A, domain 1"/>
    <property type="match status" value="1"/>
</dbReference>
<dbReference type="PANTHER" id="PTHR37319">
    <property type="entry name" value="TRANSPOSASE"/>
    <property type="match status" value="1"/>
</dbReference>
<evidence type="ECO:0000259" key="3">
    <source>
        <dbReference type="Pfam" id="PF14706"/>
    </source>
</evidence>
<dbReference type="InterPro" id="IPR054836">
    <property type="entry name" value="Tn5_transposase"/>
</dbReference>
<keyword evidence="5" id="KW-1185">Reference proteome</keyword>
<keyword evidence="4" id="KW-0378">Hydrolase</keyword>